<dbReference type="Proteomes" id="UP000216779">
    <property type="component" value="Unassembled WGS sequence"/>
</dbReference>
<keyword evidence="2 5" id="KW-0812">Transmembrane</keyword>
<keyword evidence="4 5" id="KW-0472">Membrane</keyword>
<evidence type="ECO:0000256" key="1">
    <source>
        <dbReference type="ARBA" id="ARBA00004141"/>
    </source>
</evidence>
<feature type="transmembrane region" description="Helical" evidence="5">
    <location>
        <begin position="342"/>
        <end position="362"/>
    </location>
</feature>
<dbReference type="InterPro" id="IPR052962">
    <property type="entry name" value="AA_Transporter_AGT"/>
</dbReference>
<feature type="transmembrane region" description="Helical" evidence="5">
    <location>
        <begin position="289"/>
        <end position="311"/>
    </location>
</feature>
<accession>A0A257SME8</accession>
<dbReference type="PANTHER" id="PTHR47547:SF1">
    <property type="entry name" value="ASPARTATE-PROTON SYMPORTER"/>
    <property type="match status" value="1"/>
</dbReference>
<dbReference type="GO" id="GO:0016020">
    <property type="term" value="C:membrane"/>
    <property type="evidence" value="ECO:0007669"/>
    <property type="project" value="UniProtKB-SubCell"/>
</dbReference>
<evidence type="ECO:0000313" key="6">
    <source>
        <dbReference type="EMBL" id="OYV74362.1"/>
    </source>
</evidence>
<feature type="transmembrane region" description="Helical" evidence="5">
    <location>
        <begin position="400"/>
        <end position="423"/>
    </location>
</feature>
<organism evidence="6 7">
    <name type="scientific">Acidithiobacillus ferrivorans</name>
    <dbReference type="NCBI Taxonomy" id="160808"/>
    <lineage>
        <taxon>Bacteria</taxon>
        <taxon>Pseudomonadati</taxon>
        <taxon>Pseudomonadota</taxon>
        <taxon>Acidithiobacillia</taxon>
        <taxon>Acidithiobacillales</taxon>
        <taxon>Acidithiobacillaceae</taxon>
        <taxon>Acidithiobacillus</taxon>
    </lineage>
</organism>
<evidence type="ECO:0000256" key="3">
    <source>
        <dbReference type="ARBA" id="ARBA00022989"/>
    </source>
</evidence>
<feature type="transmembrane region" description="Helical" evidence="5">
    <location>
        <begin position="133"/>
        <end position="155"/>
    </location>
</feature>
<sequence>MAQGKLRKDAGLLGLLFVGVSTMIGSGWLLGPMHSAQDAGPLSIGSWAVAALVVGLIALVYAELGPLFTKSGGLMYMSLITHGRLVGRIWSWILFLAYVSIAPVEAMAVVTYANNYIQGMVDPQTQLLTTQGVLIAVGVLALLTTLNFLVLRLILLLNTIATWIKVCAPIGTIIVLLIYSHHPENLSVAAHASGNLANMLTAISTAGVFFSLFGFTQAIQLAGETDNPARNIPIAVIGTIIIGALIFVLVQYAFVTAIPPELLAKDGWSGLNFKGVAGPMAGLAMTLGASFWALALYADAIISPAFCGYIWSTATARMLMASADEKFASAGMMKINRHGVPWVALIVSFFVGLLFFFPFPSWQKLVDYASSATVLSYGLGCVVLLQMRRVMPEIKRPFKLWSAWIIAPLAFIASNFILFWAGFSTMSF</sequence>
<dbReference type="PANTHER" id="PTHR47547">
    <property type="match status" value="1"/>
</dbReference>
<feature type="transmembrane region" description="Helical" evidence="5">
    <location>
        <begin position="89"/>
        <end position="113"/>
    </location>
</feature>
<evidence type="ECO:0000256" key="5">
    <source>
        <dbReference type="SAM" id="Phobius"/>
    </source>
</evidence>
<reference evidence="6 7" key="1">
    <citation type="submission" date="2017-03" db="EMBL/GenBank/DDBJ databases">
        <title>Lifting the veil on microbial sulfur biogeochemistry in mining wastewaters.</title>
        <authorList>
            <person name="Kantor R.S."/>
            <person name="Colenbrander Nelson T."/>
            <person name="Marshall S."/>
            <person name="Bennett D."/>
            <person name="Apte S."/>
            <person name="Camacho D."/>
            <person name="Thomas B.C."/>
            <person name="Warren L.A."/>
            <person name="Banfield J.F."/>
        </authorList>
    </citation>
    <scope>NUCLEOTIDE SEQUENCE [LARGE SCALE GENOMIC DNA]</scope>
    <source>
        <strain evidence="6">21-59-9</strain>
    </source>
</reference>
<feature type="transmembrane region" description="Helical" evidence="5">
    <location>
        <begin position="368"/>
        <end position="388"/>
    </location>
</feature>
<feature type="transmembrane region" description="Helical" evidence="5">
    <location>
        <begin position="234"/>
        <end position="254"/>
    </location>
</feature>
<dbReference type="Pfam" id="PF13520">
    <property type="entry name" value="AA_permease_2"/>
    <property type="match status" value="1"/>
</dbReference>
<comment type="subcellular location">
    <subcellularLocation>
        <location evidence="1">Membrane</location>
        <topology evidence="1">Multi-pass membrane protein</topology>
    </subcellularLocation>
</comment>
<evidence type="ECO:0000313" key="7">
    <source>
        <dbReference type="Proteomes" id="UP000216779"/>
    </source>
</evidence>
<feature type="transmembrane region" description="Helical" evidence="5">
    <location>
        <begin position="42"/>
        <end position="68"/>
    </location>
</feature>
<dbReference type="PIRSF" id="PIRSF006060">
    <property type="entry name" value="AA_transporter"/>
    <property type="match status" value="1"/>
</dbReference>
<dbReference type="Gene3D" id="1.20.1740.10">
    <property type="entry name" value="Amino acid/polyamine transporter I"/>
    <property type="match status" value="1"/>
</dbReference>
<gene>
    <name evidence="6" type="ORF">B7Z70_12075</name>
</gene>
<feature type="non-terminal residue" evidence="6">
    <location>
        <position position="428"/>
    </location>
</feature>
<dbReference type="GO" id="GO:0022857">
    <property type="term" value="F:transmembrane transporter activity"/>
    <property type="evidence" value="ECO:0007669"/>
    <property type="project" value="InterPro"/>
</dbReference>
<proteinExistence type="predicted"/>
<protein>
    <submittedName>
        <fullName evidence="6">Amino acid permease</fullName>
    </submittedName>
</protein>
<keyword evidence="3 5" id="KW-1133">Transmembrane helix</keyword>
<dbReference type="AlphaFoldDB" id="A0A257SME8"/>
<name>A0A257SME8_9PROT</name>
<evidence type="ECO:0000256" key="4">
    <source>
        <dbReference type="ARBA" id="ARBA00023136"/>
    </source>
</evidence>
<feature type="transmembrane region" description="Helical" evidence="5">
    <location>
        <begin position="162"/>
        <end position="179"/>
    </location>
</feature>
<comment type="caution">
    <text evidence="6">The sequence shown here is derived from an EMBL/GenBank/DDBJ whole genome shotgun (WGS) entry which is preliminary data.</text>
</comment>
<dbReference type="InterPro" id="IPR002293">
    <property type="entry name" value="AA/rel_permease1"/>
</dbReference>
<feature type="transmembrane region" description="Helical" evidence="5">
    <location>
        <begin position="12"/>
        <end position="30"/>
    </location>
</feature>
<dbReference type="EMBL" id="NCBC01000576">
    <property type="protein sequence ID" value="OYV74362.1"/>
    <property type="molecule type" value="Genomic_DNA"/>
</dbReference>
<feature type="transmembrane region" description="Helical" evidence="5">
    <location>
        <begin position="199"/>
        <end position="222"/>
    </location>
</feature>
<evidence type="ECO:0000256" key="2">
    <source>
        <dbReference type="ARBA" id="ARBA00022692"/>
    </source>
</evidence>